<dbReference type="AlphaFoldDB" id="A0A9P0HNW2"/>
<proteinExistence type="predicted"/>
<keyword evidence="3" id="KW-1185">Reference proteome</keyword>
<organism evidence="2 3">
    <name type="scientific">Nezara viridula</name>
    <name type="common">Southern green stink bug</name>
    <name type="synonym">Cimex viridulus</name>
    <dbReference type="NCBI Taxonomy" id="85310"/>
    <lineage>
        <taxon>Eukaryota</taxon>
        <taxon>Metazoa</taxon>
        <taxon>Ecdysozoa</taxon>
        <taxon>Arthropoda</taxon>
        <taxon>Hexapoda</taxon>
        <taxon>Insecta</taxon>
        <taxon>Pterygota</taxon>
        <taxon>Neoptera</taxon>
        <taxon>Paraneoptera</taxon>
        <taxon>Hemiptera</taxon>
        <taxon>Heteroptera</taxon>
        <taxon>Panheteroptera</taxon>
        <taxon>Pentatomomorpha</taxon>
        <taxon>Pentatomoidea</taxon>
        <taxon>Pentatomidae</taxon>
        <taxon>Pentatominae</taxon>
        <taxon>Nezara</taxon>
    </lineage>
</organism>
<dbReference type="Proteomes" id="UP001152798">
    <property type="component" value="Chromosome 6"/>
</dbReference>
<evidence type="ECO:0000256" key="1">
    <source>
        <dbReference type="SAM" id="MobiDB-lite"/>
    </source>
</evidence>
<feature type="region of interest" description="Disordered" evidence="1">
    <location>
        <begin position="81"/>
        <end position="107"/>
    </location>
</feature>
<protein>
    <submittedName>
        <fullName evidence="2">Uncharacterized protein</fullName>
    </submittedName>
</protein>
<dbReference type="EMBL" id="OV725082">
    <property type="protein sequence ID" value="CAH1406213.1"/>
    <property type="molecule type" value="Genomic_DNA"/>
</dbReference>
<feature type="compositionally biased region" description="Low complexity" evidence="1">
    <location>
        <begin position="81"/>
        <end position="104"/>
    </location>
</feature>
<name>A0A9P0HNW2_NEZVI</name>
<sequence>MTNPQIPCYQVSTSYQPSFAQQQHPPLPPPSLSKVTALHNSRPELRSGALNTPTNSISDWSRWEEVTSPHVQITEAIAAHASHGLSHHGSSTSANPETSSTSYIDYDDSKINKELNLKKGVRTLDYILGKASHQSRGAEKH</sequence>
<evidence type="ECO:0000313" key="3">
    <source>
        <dbReference type="Proteomes" id="UP001152798"/>
    </source>
</evidence>
<evidence type="ECO:0000313" key="2">
    <source>
        <dbReference type="EMBL" id="CAH1406213.1"/>
    </source>
</evidence>
<dbReference type="OrthoDB" id="10574206at2759"/>
<feature type="region of interest" description="Disordered" evidence="1">
    <location>
        <begin position="13"/>
        <end position="32"/>
    </location>
</feature>
<accession>A0A9P0HNW2</accession>
<reference evidence="2" key="1">
    <citation type="submission" date="2022-01" db="EMBL/GenBank/DDBJ databases">
        <authorList>
            <person name="King R."/>
        </authorList>
    </citation>
    <scope>NUCLEOTIDE SEQUENCE</scope>
</reference>
<gene>
    <name evidence="2" type="ORF">NEZAVI_LOCUS14202</name>
</gene>
<feature type="compositionally biased region" description="Polar residues" evidence="1">
    <location>
        <begin position="13"/>
        <end position="24"/>
    </location>
</feature>